<keyword evidence="5" id="KW-1185">Reference proteome</keyword>
<dbReference type="Gene3D" id="1.10.357.10">
    <property type="entry name" value="Tetracycline Repressor, domain 2"/>
    <property type="match status" value="1"/>
</dbReference>
<dbReference type="RefSeq" id="WP_209707367.1">
    <property type="nucleotide sequence ID" value="NZ_JAGIOO010000001.1"/>
</dbReference>
<comment type="caution">
    <text evidence="4">The sequence shown here is derived from an EMBL/GenBank/DDBJ whole genome shotgun (WGS) entry which is preliminary data.</text>
</comment>
<dbReference type="Pfam" id="PF17940">
    <property type="entry name" value="TetR_C_31"/>
    <property type="match status" value="1"/>
</dbReference>
<dbReference type="PANTHER" id="PTHR30055">
    <property type="entry name" value="HTH-TYPE TRANSCRIPTIONAL REGULATOR RUTR"/>
    <property type="match status" value="1"/>
</dbReference>
<dbReference type="InterPro" id="IPR036271">
    <property type="entry name" value="Tet_transcr_reg_TetR-rel_C_sf"/>
</dbReference>
<dbReference type="Proteomes" id="UP001519363">
    <property type="component" value="Unassembled WGS sequence"/>
</dbReference>
<dbReference type="EMBL" id="JAGIOO010000001">
    <property type="protein sequence ID" value="MBP2477092.1"/>
    <property type="molecule type" value="Genomic_DNA"/>
</dbReference>
<feature type="DNA-binding region" description="H-T-H motif" evidence="2">
    <location>
        <begin position="24"/>
        <end position="43"/>
    </location>
</feature>
<proteinExistence type="predicted"/>
<organism evidence="4 5">
    <name type="scientific">Crossiella equi</name>
    <dbReference type="NCBI Taxonomy" id="130796"/>
    <lineage>
        <taxon>Bacteria</taxon>
        <taxon>Bacillati</taxon>
        <taxon>Actinomycetota</taxon>
        <taxon>Actinomycetes</taxon>
        <taxon>Pseudonocardiales</taxon>
        <taxon>Pseudonocardiaceae</taxon>
        <taxon>Crossiella</taxon>
    </lineage>
</organism>
<dbReference type="PRINTS" id="PR00455">
    <property type="entry name" value="HTHTETR"/>
</dbReference>
<protein>
    <submittedName>
        <fullName evidence="4">AcrR family transcriptional regulator</fullName>
    </submittedName>
</protein>
<evidence type="ECO:0000256" key="2">
    <source>
        <dbReference type="PROSITE-ProRule" id="PRU00335"/>
    </source>
</evidence>
<keyword evidence="1 2" id="KW-0238">DNA-binding</keyword>
<dbReference type="SUPFAM" id="SSF48498">
    <property type="entry name" value="Tetracyclin repressor-like, C-terminal domain"/>
    <property type="match status" value="1"/>
</dbReference>
<dbReference type="InterPro" id="IPR009057">
    <property type="entry name" value="Homeodomain-like_sf"/>
</dbReference>
<dbReference type="PANTHER" id="PTHR30055:SF219">
    <property type="entry name" value="TRANSCRIPTIONAL REGULATORY PROTEIN"/>
    <property type="match status" value="1"/>
</dbReference>
<dbReference type="InterPro" id="IPR001647">
    <property type="entry name" value="HTH_TetR"/>
</dbReference>
<feature type="domain" description="HTH tetR-type" evidence="3">
    <location>
        <begin position="1"/>
        <end position="61"/>
    </location>
</feature>
<evidence type="ECO:0000256" key="1">
    <source>
        <dbReference type="ARBA" id="ARBA00023125"/>
    </source>
</evidence>
<dbReference type="PROSITE" id="PS50977">
    <property type="entry name" value="HTH_TETR_2"/>
    <property type="match status" value="1"/>
</dbReference>
<evidence type="ECO:0000259" key="3">
    <source>
        <dbReference type="PROSITE" id="PS50977"/>
    </source>
</evidence>
<name>A0ABS5ALF1_9PSEU</name>
<dbReference type="SUPFAM" id="SSF46689">
    <property type="entry name" value="Homeodomain-like"/>
    <property type="match status" value="1"/>
</dbReference>
<sequence length="193" mass="20732">MGHREDLLAGAKRCLFERGYARTTARDIVAASGTNLASIGYHFGSKEALMTQALIEALTESTAEAELASPVRPEDPARDRLAAAWRQLVTSATTHRHLWLASFEAFLVGEHRPELLTVLADLHDAQRRELAAEFLAVPAEEVPEETANTLGALLLAMAAGLTLQNMVAPGKAPGAEQLVAGLRRLTAEVDGEK</sequence>
<dbReference type="InterPro" id="IPR050109">
    <property type="entry name" value="HTH-type_TetR-like_transc_reg"/>
</dbReference>
<accession>A0ABS5ALF1</accession>
<dbReference type="InterPro" id="IPR041583">
    <property type="entry name" value="TetR_C_31"/>
</dbReference>
<reference evidence="4 5" key="1">
    <citation type="submission" date="2021-03" db="EMBL/GenBank/DDBJ databases">
        <title>Sequencing the genomes of 1000 actinobacteria strains.</title>
        <authorList>
            <person name="Klenk H.-P."/>
        </authorList>
    </citation>
    <scope>NUCLEOTIDE SEQUENCE [LARGE SCALE GENOMIC DNA]</scope>
    <source>
        <strain evidence="4 5">DSM 44580</strain>
    </source>
</reference>
<evidence type="ECO:0000313" key="5">
    <source>
        <dbReference type="Proteomes" id="UP001519363"/>
    </source>
</evidence>
<evidence type="ECO:0000313" key="4">
    <source>
        <dbReference type="EMBL" id="MBP2477092.1"/>
    </source>
</evidence>
<gene>
    <name evidence="4" type="ORF">JOF53_005964</name>
</gene>
<dbReference type="Pfam" id="PF00440">
    <property type="entry name" value="TetR_N"/>
    <property type="match status" value="1"/>
</dbReference>